<accession>A0ACC1IPK7</accession>
<comment type="caution">
    <text evidence="1">The sequence shown here is derived from an EMBL/GenBank/DDBJ whole genome shotgun (WGS) entry which is preliminary data.</text>
</comment>
<reference evidence="1" key="1">
    <citation type="submission" date="2022-07" db="EMBL/GenBank/DDBJ databases">
        <title>Phylogenomic reconstructions and comparative analyses of Kickxellomycotina fungi.</title>
        <authorList>
            <person name="Reynolds N.K."/>
            <person name="Stajich J.E."/>
            <person name="Barry K."/>
            <person name="Grigoriev I.V."/>
            <person name="Crous P."/>
            <person name="Smith M.E."/>
        </authorList>
    </citation>
    <scope>NUCLEOTIDE SEQUENCE</scope>
    <source>
        <strain evidence="1">Benny 63K</strain>
    </source>
</reference>
<sequence length="618" mass="68528">MLRHYNIEPYFVFDGGPLPSKQHTELERNRSRTEKRQQGLKFWNQGNKKKAYEFFTRSVEVMPWMAKAVIDELKKEGFRYLVAPYEADAQLAFLETRRVISACISEDSDLVVFGCRNVIFKLDQYGEATIFDRSLLSGVKGVDISGWSEEKIRHMCILSGCDYAASIPGVGLKKAHRYVSRSTGLERAVELMRDDGLDVPEGYLEEAVRADLTFRYQRVYDPDTKCIVHVTESSVGMPDVGEMAFVGGHLESHVAEGIAMARIDPITQAPFDQHPRSATVSGTLIAGLSDVFPVCAKSASSLISPLLNPPQGALKPAARVKNLLSFWAKPKPVVISATPSASPSPVLVVDDKEEGVQVKFRARDTSTSEVVATSQQSRFFLGTVKASSSPTKAADTTTTATPKRLAAAPILWPETPISYVDSQSQYLSQQQQQQDDDDDVLLLTPAEIDDMCSEVIGFDQICASSFLESPTTATLANYEEKHNEGAYYLFDQSMNIRRQNNMVTPTMTLRSRSFTRQQPLKPMQAPVLQMGRQISSDRLSLSDRTNRPPPPPVMSLSTAPLSAKRRLDGFVESVKRFRMDAATPVCHNLSALNKRKPVVVDDIVDISDNERENANCVG</sequence>
<evidence type="ECO:0000313" key="1">
    <source>
        <dbReference type="EMBL" id="KAJ1898328.1"/>
    </source>
</evidence>
<keyword evidence="2" id="KW-1185">Reference proteome</keyword>
<protein>
    <submittedName>
        <fullName evidence="1">Rad2 nuclease</fullName>
    </submittedName>
</protein>
<gene>
    <name evidence="1" type="primary">EXO1_1</name>
    <name evidence="1" type="ORF">LPJ66_002818</name>
</gene>
<dbReference type="Proteomes" id="UP001150581">
    <property type="component" value="Unassembled WGS sequence"/>
</dbReference>
<name>A0ACC1IPK7_9FUNG</name>
<proteinExistence type="predicted"/>
<organism evidence="1 2">
    <name type="scientific">Kickxella alabastrina</name>
    <dbReference type="NCBI Taxonomy" id="61397"/>
    <lineage>
        <taxon>Eukaryota</taxon>
        <taxon>Fungi</taxon>
        <taxon>Fungi incertae sedis</taxon>
        <taxon>Zoopagomycota</taxon>
        <taxon>Kickxellomycotina</taxon>
        <taxon>Kickxellomycetes</taxon>
        <taxon>Kickxellales</taxon>
        <taxon>Kickxellaceae</taxon>
        <taxon>Kickxella</taxon>
    </lineage>
</organism>
<dbReference type="EMBL" id="JANBPG010000247">
    <property type="protein sequence ID" value="KAJ1898328.1"/>
    <property type="molecule type" value="Genomic_DNA"/>
</dbReference>
<evidence type="ECO:0000313" key="2">
    <source>
        <dbReference type="Proteomes" id="UP001150581"/>
    </source>
</evidence>